<dbReference type="Pfam" id="PF00902">
    <property type="entry name" value="TatC"/>
    <property type="match status" value="1"/>
</dbReference>
<evidence type="ECO:0000256" key="4">
    <source>
        <dbReference type="ARBA" id="ARBA00023136"/>
    </source>
</evidence>
<dbReference type="PROSITE" id="PS01218">
    <property type="entry name" value="TATC"/>
    <property type="match status" value="1"/>
</dbReference>
<keyword evidence="2 5" id="KW-0812">Transmembrane</keyword>
<protein>
    <recommendedName>
        <fullName evidence="5">Sec-independent protein translocase protein TatC</fullName>
    </recommendedName>
</protein>
<reference evidence="6 7" key="1">
    <citation type="journal article" date="2015" name="Int. J. Syst. Evol. Microbiol.">
        <title>Bacillus glycinifermentans sp. nov., isolated from fermented soybean paste.</title>
        <authorList>
            <person name="Kim S.J."/>
            <person name="Dunlap C.A."/>
            <person name="Kwon S.W."/>
            <person name="Rooney A.P."/>
        </authorList>
    </citation>
    <scope>NUCLEOTIDE SEQUENCE [LARGE SCALE GENOMIC DNA]</scope>
    <source>
        <strain evidence="6 7">GO-13</strain>
    </source>
</reference>
<gene>
    <name evidence="5" type="primary">tatC</name>
    <name evidence="6" type="ORF">AB447_218155</name>
</gene>
<dbReference type="InterPro" id="IPR002033">
    <property type="entry name" value="TatC"/>
</dbReference>
<dbReference type="PRINTS" id="PR01840">
    <property type="entry name" value="TATCFAMILY"/>
</dbReference>
<dbReference type="GO" id="GO:0065002">
    <property type="term" value="P:intracellular protein transmembrane transport"/>
    <property type="evidence" value="ECO:0007669"/>
    <property type="project" value="TreeGrafter"/>
</dbReference>
<sequence length="251" mass="28929">MKGREMSLLEHIIELRRRLVFIAFFFAVFVMAGFFLAKPIILYLQQTDEAKLLTLNAFKLTDPLLVYMQFAVIIGAVMTAPLVLYQLWAFISPGLYEKERKVTLSYIPVSIILFLGGIAFSYFILFPFVVEFMTNLSDDLKVNQVIGIYEYFQFLIQLTIPFGLLFQMPVIIMFITRLGLVTPMLLAKIRKYAYFFLFVIAAFITPPDMLSDFMVAAPLLILYEISIVISRISYRKAQKAVIQEANQSFLK</sequence>
<dbReference type="PANTHER" id="PTHR30371">
    <property type="entry name" value="SEC-INDEPENDENT PROTEIN TRANSLOCASE PROTEIN TATC"/>
    <property type="match status" value="1"/>
</dbReference>
<evidence type="ECO:0000256" key="1">
    <source>
        <dbReference type="ARBA" id="ARBA00004141"/>
    </source>
</evidence>
<dbReference type="EMBL" id="LECW02000020">
    <property type="protein sequence ID" value="KRT93731.1"/>
    <property type="molecule type" value="Genomic_DNA"/>
</dbReference>
<dbReference type="HAMAP" id="MF_00902">
    <property type="entry name" value="TatC"/>
    <property type="match status" value="1"/>
</dbReference>
<keyword evidence="3 5" id="KW-1133">Transmembrane helix</keyword>
<feature type="transmembrane region" description="Helical" evidence="5">
    <location>
        <begin position="20"/>
        <end position="44"/>
    </location>
</feature>
<evidence type="ECO:0000256" key="5">
    <source>
        <dbReference type="HAMAP-Rule" id="MF_00902"/>
    </source>
</evidence>
<organism evidence="6 7">
    <name type="scientific">Bacillus glycinifermentans</name>
    <dbReference type="NCBI Taxonomy" id="1664069"/>
    <lineage>
        <taxon>Bacteria</taxon>
        <taxon>Bacillati</taxon>
        <taxon>Bacillota</taxon>
        <taxon>Bacilli</taxon>
        <taxon>Bacillales</taxon>
        <taxon>Bacillaceae</taxon>
        <taxon>Bacillus</taxon>
    </lineage>
</organism>
<feature type="transmembrane region" description="Helical" evidence="5">
    <location>
        <begin position="154"/>
        <end position="180"/>
    </location>
</feature>
<keyword evidence="5" id="KW-1003">Cell membrane</keyword>
<proteinExistence type="inferred from homology"/>
<evidence type="ECO:0000313" key="6">
    <source>
        <dbReference type="EMBL" id="KRT93731.1"/>
    </source>
</evidence>
<dbReference type="AlphaFoldDB" id="A0A0J6GZS7"/>
<evidence type="ECO:0000256" key="3">
    <source>
        <dbReference type="ARBA" id="ARBA00022989"/>
    </source>
</evidence>
<comment type="subunit">
    <text evidence="5">Forms a complex with TatA.</text>
</comment>
<comment type="similarity">
    <text evidence="5">Belongs to the TatC family.</text>
</comment>
<accession>A0A0J6GZS7</accession>
<feature type="transmembrane region" description="Helical" evidence="5">
    <location>
        <begin position="106"/>
        <end position="130"/>
    </location>
</feature>
<dbReference type="GO" id="GO:0033281">
    <property type="term" value="C:TAT protein transport complex"/>
    <property type="evidence" value="ECO:0007669"/>
    <property type="project" value="UniProtKB-UniRule"/>
</dbReference>
<dbReference type="STRING" id="1664069.BGLY_0645"/>
<feature type="transmembrane region" description="Helical" evidence="5">
    <location>
        <begin position="64"/>
        <end position="85"/>
    </location>
</feature>
<comment type="caution">
    <text evidence="6">The sequence shown here is derived from an EMBL/GenBank/DDBJ whole genome shotgun (WGS) entry which is preliminary data.</text>
</comment>
<comment type="function">
    <text evidence="5">Part of the twin-arginine translocation (Tat) system that transports large folded proteins containing a characteristic twin-arginine motif in their signal peptide across membranes.</text>
</comment>
<evidence type="ECO:0000313" key="7">
    <source>
        <dbReference type="Proteomes" id="UP000036168"/>
    </source>
</evidence>
<name>A0A0J6GZS7_9BACI</name>
<dbReference type="Proteomes" id="UP000036168">
    <property type="component" value="Unassembled WGS sequence"/>
</dbReference>
<keyword evidence="5" id="KW-0813">Transport</keyword>
<keyword evidence="4 5" id="KW-0472">Membrane</keyword>
<feature type="transmembrane region" description="Helical" evidence="5">
    <location>
        <begin position="215"/>
        <end position="234"/>
    </location>
</feature>
<keyword evidence="5" id="KW-0811">Translocation</keyword>
<dbReference type="GO" id="GO:0009977">
    <property type="term" value="F:proton motive force dependent protein transmembrane transporter activity"/>
    <property type="evidence" value="ECO:0007669"/>
    <property type="project" value="TreeGrafter"/>
</dbReference>
<feature type="transmembrane region" description="Helical" evidence="5">
    <location>
        <begin position="192"/>
        <end position="209"/>
    </location>
</feature>
<accession>A0A0J6E4A3</accession>
<dbReference type="PATRIC" id="fig|1664069.3.peg.1170"/>
<dbReference type="PANTHER" id="PTHR30371:SF0">
    <property type="entry name" value="SEC-INDEPENDENT PROTEIN TRANSLOCASE PROTEIN TATC, CHLOROPLASTIC-RELATED"/>
    <property type="match status" value="1"/>
</dbReference>
<dbReference type="InterPro" id="IPR019820">
    <property type="entry name" value="Sec-indep_translocase_CS"/>
</dbReference>
<keyword evidence="5" id="KW-0653">Protein transport</keyword>
<comment type="subcellular location">
    <subcellularLocation>
        <location evidence="5">Cell membrane</location>
        <topology evidence="5">Multi-pass membrane protein</topology>
    </subcellularLocation>
    <subcellularLocation>
        <location evidence="1">Membrane</location>
        <topology evidence="1">Multi-pass membrane protein</topology>
    </subcellularLocation>
</comment>
<evidence type="ECO:0000256" key="2">
    <source>
        <dbReference type="ARBA" id="ARBA00022692"/>
    </source>
</evidence>
<dbReference type="NCBIfam" id="TIGR00945">
    <property type="entry name" value="tatC"/>
    <property type="match status" value="1"/>
</dbReference>
<dbReference type="GO" id="GO:0043953">
    <property type="term" value="P:protein transport by the Tat complex"/>
    <property type="evidence" value="ECO:0007669"/>
    <property type="project" value="UniProtKB-UniRule"/>
</dbReference>